<reference evidence="3" key="1">
    <citation type="journal article" date="2019" name="Int. J. Syst. Evol. Microbiol.">
        <title>The Global Catalogue of Microorganisms (GCM) 10K type strain sequencing project: providing services to taxonomists for standard genome sequencing and annotation.</title>
        <authorList>
            <consortium name="The Broad Institute Genomics Platform"/>
            <consortium name="The Broad Institute Genome Sequencing Center for Infectious Disease"/>
            <person name="Wu L."/>
            <person name="Ma J."/>
        </authorList>
    </citation>
    <scope>NUCLEOTIDE SEQUENCE [LARGE SCALE GENOMIC DNA]</scope>
    <source>
        <strain evidence="3">CGMCC 1.10188</strain>
    </source>
</reference>
<comment type="caution">
    <text evidence="2">The sequence shown here is derived from an EMBL/GenBank/DDBJ whole genome shotgun (WGS) entry which is preliminary data.</text>
</comment>
<organism evidence="2 3">
    <name type="scientific">Tistrella bauzanensis</name>
    <dbReference type="NCBI Taxonomy" id="657419"/>
    <lineage>
        <taxon>Bacteria</taxon>
        <taxon>Pseudomonadati</taxon>
        <taxon>Pseudomonadota</taxon>
        <taxon>Alphaproteobacteria</taxon>
        <taxon>Geminicoccales</taxon>
        <taxon>Geminicoccaceae</taxon>
        <taxon>Tistrella</taxon>
    </lineage>
</organism>
<dbReference type="PANTHER" id="PTHR43539">
    <property type="entry name" value="FLAVIN-BINDING MONOOXYGENASE-LIKE PROTEIN (AFU_ORTHOLOGUE AFUA_4G09220)"/>
    <property type="match status" value="1"/>
</dbReference>
<sequence>MTDTIAVLGAGPVGLAAAAELALRGLPFRIYERAGHSAASVADWRHVRLFSPMGLNVAPAARHLLDQAGVVLPDDEFLPTGASLIDDYLAPLAALPVIARHLTLDATVEAVTRAGLDRVSGGDAAAPRASRPFMIHWRDATGTRHTDPARAVIDATGCWGNPAPAGVDGLPVPGEGAARAAGLLATGIPDVAGRDRDHYADRRVLVIGGGHSAMTVVLDLLRLADTAPRTRILWALRRKDAGRIAGGGTADGLPARGALGSNALAAVADGRVTLLHGFAATAIALAGDGASLLINGQEGDAATRFTVDRMVVATGLRPDLSLTRELRLSHDPVVEAPPALAPLIDPNLHSCGSVPPHGVAELHAPAEPGYYVAGGKSYGRAPTFLMATGYEQVRSVVAELAGDHAAARDVRLVLPETGVCSAAPRRIADPRPAAAGCCGSAA</sequence>
<proteinExistence type="predicted"/>
<gene>
    <name evidence="2" type="ORF">GCM10011505_35370</name>
</gene>
<dbReference type="PRINTS" id="PR00368">
    <property type="entry name" value="FADPNR"/>
</dbReference>
<dbReference type="SUPFAM" id="SSF51905">
    <property type="entry name" value="FAD/NAD(P)-binding domain"/>
    <property type="match status" value="1"/>
</dbReference>
<dbReference type="InterPro" id="IPR036188">
    <property type="entry name" value="FAD/NAD-bd_sf"/>
</dbReference>
<protein>
    <submittedName>
        <fullName evidence="2">Flavoprotein</fullName>
    </submittedName>
</protein>
<dbReference type="Gene3D" id="3.50.50.60">
    <property type="entry name" value="FAD/NAD(P)-binding domain"/>
    <property type="match status" value="1"/>
</dbReference>
<dbReference type="Proteomes" id="UP000603352">
    <property type="component" value="Unassembled WGS sequence"/>
</dbReference>
<dbReference type="PRINTS" id="PR00411">
    <property type="entry name" value="PNDRDTASEI"/>
</dbReference>
<dbReference type="RefSeq" id="WP_188580265.1">
    <property type="nucleotide sequence ID" value="NZ_BMDZ01000047.1"/>
</dbReference>
<dbReference type="EMBL" id="BMDZ01000047">
    <property type="protein sequence ID" value="GGB51215.1"/>
    <property type="molecule type" value="Genomic_DNA"/>
</dbReference>
<keyword evidence="3" id="KW-1185">Reference proteome</keyword>
<evidence type="ECO:0000313" key="3">
    <source>
        <dbReference type="Proteomes" id="UP000603352"/>
    </source>
</evidence>
<keyword evidence="1" id="KW-0560">Oxidoreductase</keyword>
<name>A0ABQ1ISZ7_9PROT</name>
<dbReference type="InterPro" id="IPR050982">
    <property type="entry name" value="Auxin_biosynth/cation_transpt"/>
</dbReference>
<accession>A0ABQ1ISZ7</accession>
<evidence type="ECO:0000256" key="1">
    <source>
        <dbReference type="ARBA" id="ARBA00023002"/>
    </source>
</evidence>
<evidence type="ECO:0000313" key="2">
    <source>
        <dbReference type="EMBL" id="GGB51215.1"/>
    </source>
</evidence>
<dbReference type="PANTHER" id="PTHR43539:SF78">
    <property type="entry name" value="FLAVIN-CONTAINING MONOOXYGENASE"/>
    <property type="match status" value="1"/>
</dbReference>